<protein>
    <submittedName>
        <fullName evidence="2">Uncharacterized protein</fullName>
    </submittedName>
</protein>
<feature type="transmembrane region" description="Helical" evidence="1">
    <location>
        <begin position="48"/>
        <end position="68"/>
    </location>
</feature>
<feature type="transmembrane region" description="Helical" evidence="1">
    <location>
        <begin position="21"/>
        <end position="42"/>
    </location>
</feature>
<keyword evidence="1" id="KW-0472">Membrane</keyword>
<accession>A0ABY2S064</accession>
<evidence type="ECO:0000313" key="2">
    <source>
        <dbReference type="EMBL" id="TKG67015.1"/>
    </source>
</evidence>
<sequence length="124" mass="13550">MSNKPATKPAKPSVTAVRVRTIMAVGIAATSLTGFAAWGALFDQWPKVAFDLVLASTILTWVAAIALAHAHHIQKYVRAIALTDHYNCVRREKVVIARFDRLERLILSSSVAAEAERVLRAGEN</sequence>
<evidence type="ECO:0000313" key="3">
    <source>
        <dbReference type="Proteomes" id="UP000309992"/>
    </source>
</evidence>
<dbReference type="EMBL" id="SWMS01000014">
    <property type="protein sequence ID" value="TKG67015.1"/>
    <property type="molecule type" value="Genomic_DNA"/>
</dbReference>
<evidence type="ECO:0000256" key="1">
    <source>
        <dbReference type="SAM" id="Phobius"/>
    </source>
</evidence>
<gene>
    <name evidence="2" type="ORF">FCN18_24220</name>
</gene>
<name>A0ABY2S064_9PSEU</name>
<comment type="caution">
    <text evidence="2">The sequence shown here is derived from an EMBL/GenBank/DDBJ whole genome shotgun (WGS) entry which is preliminary data.</text>
</comment>
<dbReference type="RefSeq" id="WP_137096147.1">
    <property type="nucleotide sequence ID" value="NZ_SWMS01000014.1"/>
</dbReference>
<reference evidence="2 3" key="1">
    <citation type="journal article" date="2015" name="Antonie Van Leeuwenhoek">
        <title>Prauserella endophytica sp. nov., an endophytic actinobacterium isolated from Tamarix taklamakanensis.</title>
        <authorList>
            <person name="Liu J.M."/>
            <person name="Habden X."/>
            <person name="Guo L."/>
            <person name="Tuo L."/>
            <person name="Jiang Z.K."/>
            <person name="Liu S.W."/>
            <person name="Liu X.F."/>
            <person name="Chen L."/>
            <person name="Li R.F."/>
            <person name="Zhang Y.Q."/>
            <person name="Sun C.H."/>
        </authorList>
    </citation>
    <scope>NUCLEOTIDE SEQUENCE [LARGE SCALE GENOMIC DNA]</scope>
    <source>
        <strain evidence="2 3">CGMCC 4.7182</strain>
    </source>
</reference>
<keyword evidence="1" id="KW-0812">Transmembrane</keyword>
<dbReference type="Proteomes" id="UP000309992">
    <property type="component" value="Unassembled WGS sequence"/>
</dbReference>
<organism evidence="2 3">
    <name type="scientific">Prauserella endophytica</name>
    <dbReference type="NCBI Taxonomy" id="1592324"/>
    <lineage>
        <taxon>Bacteria</taxon>
        <taxon>Bacillati</taxon>
        <taxon>Actinomycetota</taxon>
        <taxon>Actinomycetes</taxon>
        <taxon>Pseudonocardiales</taxon>
        <taxon>Pseudonocardiaceae</taxon>
        <taxon>Prauserella</taxon>
        <taxon>Prauserella coralliicola group</taxon>
    </lineage>
</organism>
<keyword evidence="3" id="KW-1185">Reference proteome</keyword>
<keyword evidence="1" id="KW-1133">Transmembrane helix</keyword>
<proteinExistence type="predicted"/>